<dbReference type="SUPFAM" id="SSF52540">
    <property type="entry name" value="P-loop containing nucleoside triphosphate hydrolases"/>
    <property type="match status" value="1"/>
</dbReference>
<dbReference type="PANTHER" id="PTHR34301:SF8">
    <property type="entry name" value="ATPASE DOMAIN-CONTAINING PROTEIN"/>
    <property type="match status" value="1"/>
</dbReference>
<dbReference type="PATRIC" id="fig|246787.4.peg.3224"/>
<dbReference type="GO" id="GO:0005524">
    <property type="term" value="F:ATP binding"/>
    <property type="evidence" value="ECO:0007669"/>
    <property type="project" value="InterPro"/>
</dbReference>
<gene>
    <name evidence="2" type="ORF">BcellWH2_03117</name>
</gene>
<proteinExistence type="predicted"/>
<accession>A0A0P0G1T2</accession>
<name>A0A0P0G1T2_9BACE</name>
<dbReference type="Pfam" id="PF01637">
    <property type="entry name" value="ATPase_2"/>
    <property type="match status" value="1"/>
</dbReference>
<dbReference type="PANTHER" id="PTHR34301">
    <property type="entry name" value="DNA-BINDING PROTEIN-RELATED"/>
    <property type="match status" value="1"/>
</dbReference>
<reference evidence="2 3" key="1">
    <citation type="journal article" date="2015" name="Science">
        <title>Genetic determinants of in vivo fitness and diet responsiveness in multiple human gut Bacteroides.</title>
        <authorList>
            <person name="Wu M."/>
            <person name="McNulty N.P."/>
            <person name="Rodionov D.A."/>
            <person name="Khoroshkin M.S."/>
            <person name="Griffin N.W."/>
            <person name="Cheng J."/>
            <person name="Latreille P."/>
            <person name="Kerstetter R.A."/>
            <person name="Terrapon N."/>
            <person name="Henrissat B."/>
            <person name="Osterman A.L."/>
            <person name="Gordon J.I."/>
        </authorList>
    </citation>
    <scope>NUCLEOTIDE SEQUENCE [LARGE SCALE GENOMIC DNA]</scope>
    <source>
        <strain evidence="2 3">WH2</strain>
    </source>
</reference>
<evidence type="ECO:0000259" key="1">
    <source>
        <dbReference type="Pfam" id="PF01637"/>
    </source>
</evidence>
<protein>
    <submittedName>
        <fullName evidence="2">Archaeal ATPase</fullName>
    </submittedName>
</protein>
<dbReference type="KEGG" id="bcel:BcellWH2_03117"/>
<evidence type="ECO:0000313" key="2">
    <source>
        <dbReference type="EMBL" id="ALJ60354.1"/>
    </source>
</evidence>
<sequence length="381" mass="43969">MSLMKPQKMQPRNPFLVYGYANPRYFCDREAETQQMLSALENERNLTLIAPRRMGKTGLIKNVFYTLQEEKPEVVSLYMDIFATRDLASFVRLLAKTVLGQLDTLSESALHKLTSFFRSCRPVISADELTGVPTVTLDFVVDKSEQTLKEIFDYMAASGRNCYLAIDEFQQITSYPEEGTEALLRSYIQFIPNVRFIFAGSSQHLMQEMFVSAKRPFYQSTQLMVLREIGEESYYRFARNFFELRGQELDKSVFHWIYTRFEGHTWYMQAMLNRLYERNESVVDITQAEQVLMGLLEENTPVYQNLIIMLTDNQLALMKAIAHEGKVTAPNSGDFILGHGLKTPSSVNAALKSLVEKELVYKSTGGYMVYDRFMGIWLLRN</sequence>
<feature type="domain" description="ATPase" evidence="1">
    <location>
        <begin position="26"/>
        <end position="268"/>
    </location>
</feature>
<dbReference type="Proteomes" id="UP000061809">
    <property type="component" value="Chromosome"/>
</dbReference>
<dbReference type="InterPro" id="IPR011579">
    <property type="entry name" value="ATPase_dom"/>
</dbReference>
<dbReference type="InterPro" id="IPR027417">
    <property type="entry name" value="P-loop_NTPase"/>
</dbReference>
<dbReference type="Gene3D" id="3.40.50.300">
    <property type="entry name" value="P-loop containing nucleotide triphosphate hydrolases"/>
    <property type="match status" value="1"/>
</dbReference>
<evidence type="ECO:0000313" key="3">
    <source>
        <dbReference type="Proteomes" id="UP000061809"/>
    </source>
</evidence>
<organism evidence="2 3">
    <name type="scientific">Bacteroides cellulosilyticus</name>
    <dbReference type="NCBI Taxonomy" id="246787"/>
    <lineage>
        <taxon>Bacteria</taxon>
        <taxon>Pseudomonadati</taxon>
        <taxon>Bacteroidota</taxon>
        <taxon>Bacteroidia</taxon>
        <taxon>Bacteroidales</taxon>
        <taxon>Bacteroidaceae</taxon>
        <taxon>Bacteroides</taxon>
    </lineage>
</organism>
<dbReference type="AlphaFoldDB" id="A0A0P0G1T2"/>
<dbReference type="EMBL" id="CP012801">
    <property type="protein sequence ID" value="ALJ60354.1"/>
    <property type="molecule type" value="Genomic_DNA"/>
</dbReference>